<organism evidence="1 2">
    <name type="scientific">Penicillium nordicum</name>
    <dbReference type="NCBI Taxonomy" id="229535"/>
    <lineage>
        <taxon>Eukaryota</taxon>
        <taxon>Fungi</taxon>
        <taxon>Dikarya</taxon>
        <taxon>Ascomycota</taxon>
        <taxon>Pezizomycotina</taxon>
        <taxon>Eurotiomycetes</taxon>
        <taxon>Eurotiomycetidae</taxon>
        <taxon>Eurotiales</taxon>
        <taxon>Aspergillaceae</taxon>
        <taxon>Penicillium</taxon>
    </lineage>
</organism>
<comment type="caution">
    <text evidence="1">The sequence shown here is derived from an EMBL/GenBank/DDBJ whole genome shotgun (WGS) entry which is preliminary data.</text>
</comment>
<dbReference type="EMBL" id="LHQQ01000529">
    <property type="protein sequence ID" value="KOS36278.1"/>
    <property type="molecule type" value="Genomic_DNA"/>
</dbReference>
<keyword evidence="2" id="KW-1185">Reference proteome</keyword>
<sequence length="24" mass="2641">CGLVPDLHQPHITTNLSWVGPNIE</sequence>
<evidence type="ECO:0000313" key="2">
    <source>
        <dbReference type="Proteomes" id="UP000037696"/>
    </source>
</evidence>
<feature type="non-terminal residue" evidence="1">
    <location>
        <position position="1"/>
    </location>
</feature>
<dbReference type="AlphaFoldDB" id="A0A0M8NPU4"/>
<evidence type="ECO:0000313" key="1">
    <source>
        <dbReference type="EMBL" id="KOS36278.1"/>
    </source>
</evidence>
<reference evidence="1 2" key="1">
    <citation type="submission" date="2015-08" db="EMBL/GenBank/DDBJ databases">
        <title>Genome sequencing of Penicillium nordicum.</title>
        <authorList>
            <person name="Nguyen H.D."/>
            <person name="Seifert K.A."/>
        </authorList>
    </citation>
    <scope>NUCLEOTIDE SEQUENCE [LARGE SCALE GENOMIC DNA]</scope>
    <source>
        <strain evidence="1 2">DAOMC 185683</strain>
    </source>
</reference>
<protein>
    <submittedName>
        <fullName evidence="1">Uncharacterized protein</fullName>
    </submittedName>
</protein>
<gene>
    <name evidence="1" type="ORF">ACN38_g12994</name>
</gene>
<proteinExistence type="predicted"/>
<accession>A0A0M8NPU4</accession>
<dbReference type="Proteomes" id="UP000037696">
    <property type="component" value="Unassembled WGS sequence"/>
</dbReference>
<name>A0A0M8NPU4_9EURO</name>